<dbReference type="Proteomes" id="UP000274131">
    <property type="component" value="Unassembled WGS sequence"/>
</dbReference>
<dbReference type="AlphaFoldDB" id="A0A0N4UU09"/>
<proteinExistence type="predicted"/>
<sequence length="129" mass="14128">MKAFEPAVLYGLTPNIQTTYSPVQVPIRDGNSDLNANSYSNYSTSFPGFTNATTTLQGAQLTSVENPSSSFISNAPLQSTFMCTRYDPPRVGSNFHLPENPVYCQNISYSTQLVEDTMPFDSNTYTVGS</sequence>
<protein>
    <submittedName>
        <fullName evidence="3">Ovule protein</fullName>
    </submittedName>
</protein>
<keyword evidence="2" id="KW-1185">Reference proteome</keyword>
<accession>A0A0N4UU09</accession>
<evidence type="ECO:0000313" key="2">
    <source>
        <dbReference type="Proteomes" id="UP000274131"/>
    </source>
</evidence>
<dbReference type="EMBL" id="UXUI01001380">
    <property type="protein sequence ID" value="VDD85431.1"/>
    <property type="molecule type" value="Genomic_DNA"/>
</dbReference>
<dbReference type="WBParaSite" id="EVEC_0000085001-mRNA-1">
    <property type="protein sequence ID" value="EVEC_0000085001-mRNA-1"/>
    <property type="gene ID" value="EVEC_0000085001"/>
</dbReference>
<reference evidence="1 2" key="2">
    <citation type="submission" date="2018-10" db="EMBL/GenBank/DDBJ databases">
        <authorList>
            <consortium name="Pathogen Informatics"/>
        </authorList>
    </citation>
    <scope>NUCLEOTIDE SEQUENCE [LARGE SCALE GENOMIC DNA]</scope>
</reference>
<gene>
    <name evidence="1" type="ORF">EVEC_LOCUS574</name>
</gene>
<evidence type="ECO:0000313" key="3">
    <source>
        <dbReference type="WBParaSite" id="EVEC_0000085001-mRNA-1"/>
    </source>
</evidence>
<evidence type="ECO:0000313" key="1">
    <source>
        <dbReference type="EMBL" id="VDD85431.1"/>
    </source>
</evidence>
<name>A0A0N4UU09_ENTVE</name>
<organism evidence="3">
    <name type="scientific">Enterobius vermicularis</name>
    <name type="common">Human pinworm</name>
    <dbReference type="NCBI Taxonomy" id="51028"/>
    <lineage>
        <taxon>Eukaryota</taxon>
        <taxon>Metazoa</taxon>
        <taxon>Ecdysozoa</taxon>
        <taxon>Nematoda</taxon>
        <taxon>Chromadorea</taxon>
        <taxon>Rhabditida</taxon>
        <taxon>Spirurina</taxon>
        <taxon>Oxyuridomorpha</taxon>
        <taxon>Oxyuroidea</taxon>
        <taxon>Oxyuridae</taxon>
        <taxon>Enterobius</taxon>
    </lineage>
</organism>
<reference evidence="3" key="1">
    <citation type="submission" date="2017-02" db="UniProtKB">
        <authorList>
            <consortium name="WormBaseParasite"/>
        </authorList>
    </citation>
    <scope>IDENTIFICATION</scope>
</reference>